<name>A0ABP9U6Q0_9BACT</name>
<keyword evidence="3 5" id="KW-0687">Ribonucleoprotein</keyword>
<organism evidence="6 7">
    <name type="scientific">Ureaplasma ceti</name>
    <dbReference type="NCBI Taxonomy" id="3119530"/>
    <lineage>
        <taxon>Bacteria</taxon>
        <taxon>Bacillati</taxon>
        <taxon>Mycoplasmatota</taxon>
        <taxon>Mycoplasmoidales</taxon>
        <taxon>Mycoplasmoidaceae</taxon>
        <taxon>Ureaplasma</taxon>
    </lineage>
</organism>
<evidence type="ECO:0000313" key="6">
    <source>
        <dbReference type="EMBL" id="GAA5414484.1"/>
    </source>
</evidence>
<dbReference type="InterPro" id="IPR050063">
    <property type="entry name" value="Ribosomal_protein_uL29"/>
</dbReference>
<proteinExistence type="inferred from homology"/>
<reference evidence="6" key="1">
    <citation type="submission" date="2024-02" db="EMBL/GenBank/DDBJ databases">
        <title>Draft genome sequence of new strains in genus Ureaplasma.</title>
        <authorList>
            <person name="Nakajima Y."/>
            <person name="Segawa T."/>
        </authorList>
    </citation>
    <scope>NUCLEOTIDE SEQUENCE [LARGE SCALE GENOMIC DNA]</scope>
    <source>
        <strain evidence="6">OM1</strain>
    </source>
</reference>
<dbReference type="RefSeq" id="WP_353289649.1">
    <property type="nucleotide sequence ID" value="NZ_BAABQM010000001.1"/>
</dbReference>
<evidence type="ECO:0000256" key="1">
    <source>
        <dbReference type="ARBA" id="ARBA00009254"/>
    </source>
</evidence>
<dbReference type="Gene3D" id="1.10.287.310">
    <property type="match status" value="1"/>
</dbReference>
<evidence type="ECO:0000256" key="3">
    <source>
        <dbReference type="ARBA" id="ARBA00023274"/>
    </source>
</evidence>
<dbReference type="HAMAP" id="MF_00374">
    <property type="entry name" value="Ribosomal_uL29"/>
    <property type="match status" value="1"/>
</dbReference>
<dbReference type="EMBL" id="BAABQM010000001">
    <property type="protein sequence ID" value="GAA5414484.1"/>
    <property type="molecule type" value="Genomic_DNA"/>
</dbReference>
<evidence type="ECO:0000313" key="7">
    <source>
        <dbReference type="Proteomes" id="UP001449582"/>
    </source>
</evidence>
<dbReference type="Proteomes" id="UP001449582">
    <property type="component" value="Unassembled WGS sequence"/>
</dbReference>
<dbReference type="PANTHER" id="PTHR10916">
    <property type="entry name" value="60S RIBOSOMAL PROTEIN L35/50S RIBOSOMAL PROTEIN L29"/>
    <property type="match status" value="1"/>
</dbReference>
<dbReference type="InterPro" id="IPR001854">
    <property type="entry name" value="Ribosomal_uL29"/>
</dbReference>
<dbReference type="InterPro" id="IPR036049">
    <property type="entry name" value="Ribosomal_uL29_sf"/>
</dbReference>
<sequence>MSSSISKDLRKKTNDELADIVTRLKSQLLEIRFSVASGETDKVNNAAEIRKTIARALTILNEREFQQEQVNKETK</sequence>
<comment type="caution">
    <text evidence="6">The sequence shown here is derived from an EMBL/GenBank/DDBJ whole genome shotgun (WGS) entry which is preliminary data.</text>
</comment>
<evidence type="ECO:0000256" key="5">
    <source>
        <dbReference type="HAMAP-Rule" id="MF_00374"/>
    </source>
</evidence>
<protein>
    <recommendedName>
        <fullName evidence="4 5">Large ribosomal subunit protein uL29</fullName>
    </recommendedName>
</protein>
<dbReference type="SUPFAM" id="SSF46561">
    <property type="entry name" value="Ribosomal protein L29 (L29p)"/>
    <property type="match status" value="1"/>
</dbReference>
<dbReference type="Pfam" id="PF00831">
    <property type="entry name" value="Ribosomal_L29"/>
    <property type="match status" value="1"/>
</dbReference>
<evidence type="ECO:0000256" key="2">
    <source>
        <dbReference type="ARBA" id="ARBA00022980"/>
    </source>
</evidence>
<dbReference type="CDD" id="cd00427">
    <property type="entry name" value="Ribosomal_L29_HIP"/>
    <property type="match status" value="1"/>
</dbReference>
<dbReference type="NCBIfam" id="TIGR00012">
    <property type="entry name" value="L29"/>
    <property type="match status" value="1"/>
</dbReference>
<evidence type="ECO:0000256" key="4">
    <source>
        <dbReference type="ARBA" id="ARBA00035204"/>
    </source>
</evidence>
<keyword evidence="7" id="KW-1185">Reference proteome</keyword>
<accession>A0ABP9U6Q0</accession>
<gene>
    <name evidence="5" type="primary">rpmC</name>
    <name evidence="6" type="ORF">UREOM_1950</name>
</gene>
<dbReference type="PANTHER" id="PTHR10916:SF0">
    <property type="entry name" value="LARGE RIBOSOMAL SUBUNIT PROTEIN UL29C"/>
    <property type="match status" value="1"/>
</dbReference>
<comment type="similarity">
    <text evidence="1 5">Belongs to the universal ribosomal protein uL29 family.</text>
</comment>
<keyword evidence="2 5" id="KW-0689">Ribosomal protein</keyword>